<dbReference type="EMBL" id="BAAAEU010000027">
    <property type="protein sequence ID" value="GAA0723975.1"/>
    <property type="molecule type" value="Genomic_DNA"/>
</dbReference>
<dbReference type="PANTHER" id="PTHR22946:SF4">
    <property type="entry name" value="ESTERASE FRSA"/>
    <property type="match status" value="1"/>
</dbReference>
<dbReference type="InterPro" id="IPR029058">
    <property type="entry name" value="AB_hydrolase_fold"/>
</dbReference>
<feature type="domain" description="Dienelactone hydrolase" evidence="1">
    <location>
        <begin position="47"/>
        <end position="258"/>
    </location>
</feature>
<dbReference type="InterPro" id="IPR050261">
    <property type="entry name" value="FrsA_esterase"/>
</dbReference>
<proteinExistence type="predicted"/>
<dbReference type="InterPro" id="IPR002925">
    <property type="entry name" value="Dienelactn_hydro"/>
</dbReference>
<keyword evidence="2" id="KW-0378">Hydrolase</keyword>
<keyword evidence="3" id="KW-1185">Reference proteome</keyword>
<reference evidence="3" key="1">
    <citation type="journal article" date="2019" name="Int. J. Syst. Evol. Microbiol.">
        <title>The Global Catalogue of Microorganisms (GCM) 10K type strain sequencing project: providing services to taxonomists for standard genome sequencing and annotation.</title>
        <authorList>
            <consortium name="The Broad Institute Genomics Platform"/>
            <consortium name="The Broad Institute Genome Sequencing Center for Infectious Disease"/>
            <person name="Wu L."/>
            <person name="Ma J."/>
        </authorList>
    </citation>
    <scope>NUCLEOTIDE SEQUENCE [LARGE SCALE GENOMIC DNA]</scope>
    <source>
        <strain evidence="3">JCM 15421</strain>
    </source>
</reference>
<dbReference type="RefSeq" id="WP_343793858.1">
    <property type="nucleotide sequence ID" value="NZ_BAAAEU010000027.1"/>
</dbReference>
<dbReference type="Proteomes" id="UP001501523">
    <property type="component" value="Unassembled WGS sequence"/>
</dbReference>
<evidence type="ECO:0000313" key="2">
    <source>
        <dbReference type="EMBL" id="GAA0723975.1"/>
    </source>
</evidence>
<comment type="caution">
    <text evidence="2">The sequence shown here is derived from an EMBL/GenBank/DDBJ whole genome shotgun (WGS) entry which is preliminary data.</text>
</comment>
<protein>
    <submittedName>
        <fullName evidence="2">Dienelactone hydrolase family protein</fullName>
    </submittedName>
</protein>
<accession>A0ABP3U448</accession>
<dbReference type="GO" id="GO:0016787">
    <property type="term" value="F:hydrolase activity"/>
    <property type="evidence" value="ECO:0007669"/>
    <property type="project" value="UniProtKB-KW"/>
</dbReference>
<dbReference type="Pfam" id="PF01738">
    <property type="entry name" value="DLH"/>
    <property type="match status" value="1"/>
</dbReference>
<evidence type="ECO:0000259" key="1">
    <source>
        <dbReference type="Pfam" id="PF01738"/>
    </source>
</evidence>
<dbReference type="PANTHER" id="PTHR22946">
    <property type="entry name" value="DIENELACTONE HYDROLASE DOMAIN-CONTAINING PROTEIN-RELATED"/>
    <property type="match status" value="1"/>
</dbReference>
<gene>
    <name evidence="2" type="ORF">GCM10009105_36370</name>
</gene>
<evidence type="ECO:0000313" key="3">
    <source>
        <dbReference type="Proteomes" id="UP001501523"/>
    </source>
</evidence>
<dbReference type="SUPFAM" id="SSF53474">
    <property type="entry name" value="alpha/beta-Hydrolases"/>
    <property type="match status" value="1"/>
</dbReference>
<sequence>MLARLFAIVIVSVFAVPLHAEMVVRPIGYEVGGKKMQSALVYDAAVKTPRPGVVMTPDWLGMNDNQIALAKQIAGKDYVILVADVYGVDVRPKTPEEAGAATKSMYEHRVDLRARINGALAQLKAQVGKAPLDGRHWGAIGFCFGGATTLDLARSGADVQAIVSFHGNLATDDPSLAKNIKAKVLVLHGADDKFESPEQIAGFQKEMRDANVDWQFVSYGGAVHCFAIPTAHGEVPGCKYDERTAKRAFAQMHLFFDDAFAAR</sequence>
<organism evidence="2 3">
    <name type="scientific">Dokdonella soli</name>
    <dbReference type="NCBI Taxonomy" id="529810"/>
    <lineage>
        <taxon>Bacteria</taxon>
        <taxon>Pseudomonadati</taxon>
        <taxon>Pseudomonadota</taxon>
        <taxon>Gammaproteobacteria</taxon>
        <taxon>Lysobacterales</taxon>
        <taxon>Rhodanobacteraceae</taxon>
        <taxon>Dokdonella</taxon>
    </lineage>
</organism>
<name>A0ABP3U448_9GAMM</name>
<dbReference type="Gene3D" id="3.40.50.1820">
    <property type="entry name" value="alpha/beta hydrolase"/>
    <property type="match status" value="1"/>
</dbReference>